<proteinExistence type="predicted"/>
<dbReference type="AlphaFoldDB" id="A0A1M6X8R1"/>
<dbReference type="Pfam" id="PF14281">
    <property type="entry name" value="PDDEXK_4"/>
    <property type="match status" value="1"/>
</dbReference>
<evidence type="ECO:0000313" key="1">
    <source>
        <dbReference type="EMBL" id="SHL02370.1"/>
    </source>
</evidence>
<reference evidence="1 2" key="1">
    <citation type="submission" date="2016-11" db="EMBL/GenBank/DDBJ databases">
        <authorList>
            <person name="Jaros S."/>
            <person name="Januszkiewicz K."/>
            <person name="Wedrychowicz H."/>
        </authorList>
    </citation>
    <scope>NUCLEOTIDE SEQUENCE [LARGE SCALE GENOMIC DNA]</scope>
    <source>
        <strain evidence="1 2">KHT3</strain>
    </source>
</reference>
<organism evidence="1 2">
    <name type="scientific">Xylanibacter ruminicola</name>
    <name type="common">Prevotella ruminicola</name>
    <dbReference type="NCBI Taxonomy" id="839"/>
    <lineage>
        <taxon>Bacteria</taxon>
        <taxon>Pseudomonadati</taxon>
        <taxon>Bacteroidota</taxon>
        <taxon>Bacteroidia</taxon>
        <taxon>Bacteroidales</taxon>
        <taxon>Prevotellaceae</taxon>
        <taxon>Xylanibacter</taxon>
    </lineage>
</organism>
<protein>
    <submittedName>
        <fullName evidence="1">PD-(D/E)XK nuclease superfamily protein</fullName>
    </submittedName>
</protein>
<dbReference type="Proteomes" id="UP000184130">
    <property type="component" value="Unassembled WGS sequence"/>
</dbReference>
<name>A0A1M6X8R1_XYLRU</name>
<accession>A0A1M6X8R1</accession>
<dbReference type="RefSeq" id="WP_175549499.1">
    <property type="nucleotide sequence ID" value="NZ_FRBD01000019.1"/>
</dbReference>
<dbReference type="InterPro" id="IPR029470">
    <property type="entry name" value="PDDEXK_4"/>
</dbReference>
<evidence type="ECO:0000313" key="2">
    <source>
        <dbReference type="Proteomes" id="UP000184130"/>
    </source>
</evidence>
<gene>
    <name evidence="1" type="ORF">SAMN05216463_11974</name>
</gene>
<sequence>MMINEKIVHLRNFLEKLDVIRKRYEDIEARKDQFNIFTAMLDASDEVNLHSQFIFSLLNFKTGNEYRYLNAFLKCVDSSFEYNLNSLEIHKELHDIDILLMDKSTKRAVIIENKIYASDSNHENEGQLEKYYRIVIEEEKIPEDNIEVYYLSLDGHEPSTDSVSTKNKYPKLGEKVQCISYPNEIVRWLQGCMPFVYDKPFQRETIIQYIKLIDDMTNNVDIEERVEIKKLIGESKSNLESAKLLIDNVKHLHWHTIADFWDGLVMALEKNGYEVLQNPTEEDFSDIVHGSSRKRNNASLSIVIKTSSPFNILIEEYPDELYFGVTKEQKLPKQYVKTFATLVANNEEYEDDENWYIWKYPSIPEDEYIDSWDINNDATFRLIDDSFRLRITAVIIDDITKFIKDVEGCLKAAEENR</sequence>
<dbReference type="EMBL" id="FRBD01000019">
    <property type="protein sequence ID" value="SHL02370.1"/>
    <property type="molecule type" value="Genomic_DNA"/>
</dbReference>